<evidence type="ECO:0000256" key="5">
    <source>
        <dbReference type="ARBA" id="ARBA00022692"/>
    </source>
</evidence>
<dbReference type="AlphaFoldDB" id="A0A8C4IU26"/>
<dbReference type="InterPro" id="IPR036640">
    <property type="entry name" value="ABC1_TM_sf"/>
</dbReference>
<evidence type="ECO:0000256" key="17">
    <source>
        <dbReference type="ARBA" id="ARBA00042968"/>
    </source>
</evidence>
<comment type="subcellular location">
    <subcellularLocation>
        <location evidence="1">Mitochondrion inner membrane</location>
        <topology evidence="1">Multi-pass membrane protein</topology>
    </subcellularLocation>
</comment>
<dbReference type="InterPro" id="IPR039421">
    <property type="entry name" value="Type_1_exporter"/>
</dbReference>
<comment type="similarity">
    <text evidence="2">Belongs to the ABC transporter superfamily. ABCB family. Multidrug resistance exporter (TC 3.A.1.201) subfamily.</text>
</comment>
<evidence type="ECO:0000313" key="22">
    <source>
        <dbReference type="Proteomes" id="UP000694389"/>
    </source>
</evidence>
<keyword evidence="7" id="KW-0999">Mitochondrion inner membrane</keyword>
<feature type="transmembrane region" description="Helical" evidence="18">
    <location>
        <begin position="276"/>
        <end position="296"/>
    </location>
</feature>
<evidence type="ECO:0000256" key="16">
    <source>
        <dbReference type="ARBA" id="ARBA00041416"/>
    </source>
</evidence>
<accession>A0A8C4IU26</accession>
<proteinExistence type="inferred from homology"/>
<dbReference type="GO" id="GO:0016887">
    <property type="term" value="F:ATP hydrolysis activity"/>
    <property type="evidence" value="ECO:0007669"/>
    <property type="project" value="InterPro"/>
</dbReference>
<evidence type="ECO:0000256" key="3">
    <source>
        <dbReference type="ARBA" id="ARBA00022448"/>
    </source>
</evidence>
<evidence type="ECO:0000256" key="14">
    <source>
        <dbReference type="ARBA" id="ARBA00023136"/>
    </source>
</evidence>
<reference evidence="21" key="1">
    <citation type="submission" date="2025-08" db="UniProtKB">
        <authorList>
            <consortium name="Ensembl"/>
        </authorList>
    </citation>
    <scope>IDENTIFICATION</scope>
</reference>
<evidence type="ECO:0000256" key="4">
    <source>
        <dbReference type="ARBA" id="ARBA00022538"/>
    </source>
</evidence>
<dbReference type="InterPro" id="IPR011527">
    <property type="entry name" value="ABC1_TM_dom"/>
</dbReference>
<dbReference type="PROSITE" id="PS00211">
    <property type="entry name" value="ABC_TRANSPORTER_1"/>
    <property type="match status" value="1"/>
</dbReference>
<dbReference type="Proteomes" id="UP000694389">
    <property type="component" value="Unassembled WGS sequence"/>
</dbReference>
<dbReference type="PROSITE" id="PS50893">
    <property type="entry name" value="ABC_TRANSPORTER_2"/>
    <property type="match status" value="1"/>
</dbReference>
<dbReference type="GO" id="GO:0090374">
    <property type="term" value="P:oligopeptide export from mitochondrion"/>
    <property type="evidence" value="ECO:0007669"/>
    <property type="project" value="TreeGrafter"/>
</dbReference>
<dbReference type="GO" id="GO:0005524">
    <property type="term" value="F:ATP binding"/>
    <property type="evidence" value="ECO:0007669"/>
    <property type="project" value="UniProtKB-KW"/>
</dbReference>
<keyword evidence="4" id="KW-0633">Potassium transport</keyword>
<evidence type="ECO:0000256" key="6">
    <source>
        <dbReference type="ARBA" id="ARBA00022741"/>
    </source>
</evidence>
<evidence type="ECO:0000259" key="19">
    <source>
        <dbReference type="PROSITE" id="PS50893"/>
    </source>
</evidence>
<gene>
    <name evidence="21" type="primary">abcb8</name>
</gene>
<dbReference type="GO" id="GO:0015421">
    <property type="term" value="F:ABC-type oligopeptide transporter activity"/>
    <property type="evidence" value="ECO:0007669"/>
    <property type="project" value="TreeGrafter"/>
</dbReference>
<keyword evidence="6" id="KW-0547">Nucleotide-binding</keyword>
<evidence type="ECO:0000313" key="21">
    <source>
        <dbReference type="Ensembl" id="ENSDLAP00005062367.1"/>
    </source>
</evidence>
<evidence type="ECO:0000256" key="11">
    <source>
        <dbReference type="ARBA" id="ARBA00022989"/>
    </source>
</evidence>
<dbReference type="InterPro" id="IPR003593">
    <property type="entry name" value="AAA+_ATPase"/>
</dbReference>
<feature type="transmembrane region" description="Helical" evidence="18">
    <location>
        <begin position="6"/>
        <end position="25"/>
    </location>
</feature>
<feature type="domain" description="ABC transporter" evidence="19">
    <location>
        <begin position="448"/>
        <end position="685"/>
    </location>
</feature>
<dbReference type="InterPro" id="IPR017871">
    <property type="entry name" value="ABC_transporter-like_CS"/>
</dbReference>
<keyword evidence="13" id="KW-0496">Mitochondrion</keyword>
<dbReference type="PANTHER" id="PTHR43394">
    <property type="entry name" value="ATP-DEPENDENT PERMEASE MDL1, MITOCHONDRIAL"/>
    <property type="match status" value="1"/>
</dbReference>
<dbReference type="PANTHER" id="PTHR43394:SF17">
    <property type="entry name" value="MITOCHONDRIAL POTASSIUM CHANNEL ATP-BINDING SUBUNIT"/>
    <property type="match status" value="1"/>
</dbReference>
<evidence type="ECO:0000256" key="18">
    <source>
        <dbReference type="SAM" id="Phobius"/>
    </source>
</evidence>
<evidence type="ECO:0000256" key="12">
    <source>
        <dbReference type="ARBA" id="ARBA00023065"/>
    </source>
</evidence>
<evidence type="ECO:0000256" key="15">
    <source>
        <dbReference type="ARBA" id="ARBA00040439"/>
    </source>
</evidence>
<dbReference type="PROSITE" id="PS50929">
    <property type="entry name" value="ABC_TM1F"/>
    <property type="match status" value="1"/>
</dbReference>
<dbReference type="Gene3D" id="1.20.1560.10">
    <property type="entry name" value="ABC transporter type 1, transmembrane domain"/>
    <property type="match status" value="1"/>
</dbReference>
<dbReference type="CDD" id="cd18574">
    <property type="entry name" value="ABC_6TM_ABCB8_like"/>
    <property type="match status" value="1"/>
</dbReference>
<name>A0A8C4IU26_DICLA</name>
<evidence type="ECO:0000256" key="9">
    <source>
        <dbReference type="ARBA" id="ARBA00022946"/>
    </source>
</evidence>
<dbReference type="FunFam" id="1.20.1560.10:FF:000016">
    <property type="entry name" value="ATP-binding cassette sub-family B member 8, mitochondrial"/>
    <property type="match status" value="1"/>
</dbReference>
<dbReference type="Ensembl" id="ENSDLAT00005066009.2">
    <property type="protein sequence ID" value="ENSDLAP00005062367.1"/>
    <property type="gene ID" value="ENSDLAG00005025991.2"/>
</dbReference>
<dbReference type="SMART" id="SM00382">
    <property type="entry name" value="AAA"/>
    <property type="match status" value="1"/>
</dbReference>
<dbReference type="InterPro" id="IPR003439">
    <property type="entry name" value="ABC_transporter-like_ATP-bd"/>
</dbReference>
<evidence type="ECO:0000256" key="2">
    <source>
        <dbReference type="ARBA" id="ARBA00007577"/>
    </source>
</evidence>
<feature type="transmembrane region" description="Helical" evidence="18">
    <location>
        <begin position="125"/>
        <end position="145"/>
    </location>
</feature>
<sequence length="692" mass="75104">MTHSLPSYFTELLIILLFFPIPRWYTSPGCKTNSSSQQPGNAVSRLWSLTQRAVRQSTVRTPKPPGVALKFILGPAVLTVSARLFCHVAHCEADVNNNIPVEAVAKNPVPEFKWHILWEFVKPQLFALIGAVVLAFGAAILNIQIPLMLGELVNVVARHLREQTRNYVQEIRDPALKLLGLYGIQGLLTSGYIILLSRVGERVAADMRKTLFASLLRQDVAFFDANKTGQLVNRLTADIQEFKSSFKLVISQGLRSVTQTVGCFVSLYIISPKLTGLTVVVLPCLVGAGALIGSFLRKLSRLSQEQVAKATGVADEALGNVRTVKAFAMEELYAYEVDKSCEINENLGTGIAVFQGMSNIALNCIVLGTIFAGGTLISRSEMSPGDLMSFLVASQTVQRSLASISILFGQMVRGLSSGARVFEYLALKPTIPLSGGGRIPYNSLTGRVDFTDISFSYPTRPGHQILKKFNLTLPPSKTVAIVGESGGGKSTVASLLERFYDPTSGVIMLDGLDIRTLDLAWFRGQVIGFINQEPVLFGSSVMENIRFGKPEATDAEVINAAKQANAHRFITGFPDGYNTVVGERGVTLSGGQKQRIAIARALIKNPSILVLDEATSALDAESERVVQEALDRATKGRTVLIIAHRLSTIQGADLICVMSDGRIVEAGTHLELLSKGGLYSDLIRRQRAEGKK</sequence>
<dbReference type="Pfam" id="PF00664">
    <property type="entry name" value="ABC_membrane"/>
    <property type="match status" value="1"/>
</dbReference>
<evidence type="ECO:0000256" key="8">
    <source>
        <dbReference type="ARBA" id="ARBA00022840"/>
    </source>
</evidence>
<dbReference type="GeneTree" id="ENSGT00940000159126"/>
<evidence type="ECO:0000256" key="13">
    <source>
        <dbReference type="ARBA" id="ARBA00023128"/>
    </source>
</evidence>
<keyword evidence="9" id="KW-0809">Transit peptide</keyword>
<dbReference type="GO" id="GO:0006813">
    <property type="term" value="P:potassium ion transport"/>
    <property type="evidence" value="ECO:0007669"/>
    <property type="project" value="UniProtKB-KW"/>
</dbReference>
<keyword evidence="11 18" id="KW-1133">Transmembrane helix</keyword>
<dbReference type="Gene3D" id="3.40.50.300">
    <property type="entry name" value="P-loop containing nucleotide triphosphate hydrolases"/>
    <property type="match status" value="1"/>
</dbReference>
<feature type="transmembrane region" description="Helical" evidence="18">
    <location>
        <begin position="179"/>
        <end position="199"/>
    </location>
</feature>
<reference evidence="21" key="2">
    <citation type="submission" date="2025-09" db="UniProtKB">
        <authorList>
            <consortium name="Ensembl"/>
        </authorList>
    </citation>
    <scope>IDENTIFICATION</scope>
</reference>
<keyword evidence="12" id="KW-0406">Ion transport</keyword>
<evidence type="ECO:0000256" key="1">
    <source>
        <dbReference type="ARBA" id="ARBA00004448"/>
    </source>
</evidence>
<dbReference type="CDD" id="cd03249">
    <property type="entry name" value="ABC_MTABC3_MDL1_MDL2"/>
    <property type="match status" value="1"/>
</dbReference>
<dbReference type="Pfam" id="PF00005">
    <property type="entry name" value="ABC_tran"/>
    <property type="match status" value="1"/>
</dbReference>
<keyword evidence="3" id="KW-0813">Transport</keyword>
<dbReference type="SUPFAM" id="SSF52540">
    <property type="entry name" value="P-loop containing nucleoside triphosphate hydrolases"/>
    <property type="match status" value="1"/>
</dbReference>
<evidence type="ECO:0000256" key="10">
    <source>
        <dbReference type="ARBA" id="ARBA00022958"/>
    </source>
</evidence>
<organism evidence="21 22">
    <name type="scientific">Dicentrarchus labrax</name>
    <name type="common">European seabass</name>
    <name type="synonym">Morone labrax</name>
    <dbReference type="NCBI Taxonomy" id="13489"/>
    <lineage>
        <taxon>Eukaryota</taxon>
        <taxon>Metazoa</taxon>
        <taxon>Chordata</taxon>
        <taxon>Craniata</taxon>
        <taxon>Vertebrata</taxon>
        <taxon>Euteleostomi</taxon>
        <taxon>Actinopterygii</taxon>
        <taxon>Neopterygii</taxon>
        <taxon>Teleostei</taxon>
        <taxon>Neoteleostei</taxon>
        <taxon>Acanthomorphata</taxon>
        <taxon>Eupercaria</taxon>
        <taxon>Moronidae</taxon>
        <taxon>Dicentrarchus</taxon>
    </lineage>
</organism>
<dbReference type="FunFam" id="3.40.50.300:FF:000403">
    <property type="entry name" value="ATP-binding cassette sub-family B member 8, mitochondrial"/>
    <property type="match status" value="1"/>
</dbReference>
<dbReference type="InterPro" id="IPR027417">
    <property type="entry name" value="P-loop_NTPase"/>
</dbReference>
<feature type="domain" description="ABC transmembrane type-1" evidence="20">
    <location>
        <begin position="129"/>
        <end position="413"/>
    </location>
</feature>
<keyword evidence="5 18" id="KW-0812">Transmembrane</keyword>
<keyword evidence="22" id="KW-1185">Reference proteome</keyword>
<evidence type="ECO:0000259" key="20">
    <source>
        <dbReference type="PROSITE" id="PS50929"/>
    </source>
</evidence>
<dbReference type="SUPFAM" id="SSF90123">
    <property type="entry name" value="ABC transporter transmembrane region"/>
    <property type="match status" value="1"/>
</dbReference>
<keyword evidence="14 18" id="KW-0472">Membrane</keyword>
<keyword evidence="10" id="KW-0630">Potassium</keyword>
<feature type="transmembrane region" description="Helical" evidence="18">
    <location>
        <begin position="253"/>
        <end position="270"/>
    </location>
</feature>
<keyword evidence="8" id="KW-0067">ATP-binding</keyword>
<protein>
    <recommendedName>
        <fullName evidence="15">Mitochondrial potassium channel ATP-binding subunit</fullName>
    </recommendedName>
    <alternativeName>
        <fullName evidence="17">ATP-binding cassette sub-family B member 8, mitochondrial</fullName>
    </alternativeName>
    <alternativeName>
        <fullName evidence="16">Mitochondrial sulfonylurea-receptor</fullName>
    </alternativeName>
</protein>
<evidence type="ECO:0000256" key="7">
    <source>
        <dbReference type="ARBA" id="ARBA00022792"/>
    </source>
</evidence>
<dbReference type="GO" id="GO:0005743">
    <property type="term" value="C:mitochondrial inner membrane"/>
    <property type="evidence" value="ECO:0007669"/>
    <property type="project" value="UniProtKB-SubCell"/>
</dbReference>